<dbReference type="Gene3D" id="3.40.710.10">
    <property type="entry name" value="DD-peptidase/beta-lactamase superfamily"/>
    <property type="match status" value="1"/>
</dbReference>
<dbReference type="InterPro" id="IPR045155">
    <property type="entry name" value="Beta-lactam_cat"/>
</dbReference>
<reference evidence="3" key="1">
    <citation type="submission" date="2020-02" db="EMBL/GenBank/DDBJ databases">
        <authorList>
            <person name="Meier V. D."/>
        </authorList>
    </citation>
    <scope>NUCLEOTIDE SEQUENCE</scope>
    <source>
        <strain evidence="3">AVDCRST_MAG03</strain>
    </source>
</reference>
<dbReference type="GO" id="GO:0030655">
    <property type="term" value="P:beta-lactam antibiotic catabolic process"/>
    <property type="evidence" value="ECO:0007669"/>
    <property type="project" value="InterPro"/>
</dbReference>
<dbReference type="EMBL" id="CADCUT010000106">
    <property type="protein sequence ID" value="CAA9407838.1"/>
    <property type="molecule type" value="Genomic_DNA"/>
</dbReference>
<dbReference type="InterPro" id="IPR012338">
    <property type="entry name" value="Beta-lactam/transpept-like"/>
</dbReference>
<evidence type="ECO:0000256" key="1">
    <source>
        <dbReference type="SAM" id="MobiDB-lite"/>
    </source>
</evidence>
<feature type="region of interest" description="Disordered" evidence="1">
    <location>
        <begin position="59"/>
        <end position="104"/>
    </location>
</feature>
<organism evidence="3">
    <name type="scientific">uncultured Rubrobacteraceae bacterium</name>
    <dbReference type="NCBI Taxonomy" id="349277"/>
    <lineage>
        <taxon>Bacteria</taxon>
        <taxon>Bacillati</taxon>
        <taxon>Actinomycetota</taxon>
        <taxon>Rubrobacteria</taxon>
        <taxon>Rubrobacterales</taxon>
        <taxon>Rubrobacteraceae</taxon>
        <taxon>environmental samples</taxon>
    </lineage>
</organism>
<dbReference type="PANTHER" id="PTHR35333">
    <property type="entry name" value="BETA-LACTAMASE"/>
    <property type="match status" value="1"/>
</dbReference>
<name>A0A6J4PA87_9ACTN</name>
<sequence length="500" mass="54356">MNFFPRKKIFGPRTEARRRRRRVRLGVLAALLLVSVGAVVVVNGLFGGGSGAGFAPLSEEEAKPARGDAPQPNEEVARAKGVSGTEQENTPPKEPAPDPEQKTPEAAAFVAVASEFPGVSEQNIGNVYRSRMDPSWASVRFTPEGENKDFVVFSHKEGDLWRAEKSIRADEPDYPDNDVVPLAGVPKDLLDYVYAENLFAAEVPEPKVERVDGLPDVGSAEPPPLAPVAEDVPEGERERIEEAVGRLEERIKAYDGVAGVYVQDLDGGHGYGVRADETFFSASIIKVPVMVAVYRKVEQGDLSFSQKVELKEEDWAAGAGWLQWEEAGTTQTVGDLLLLMMTQSDNVATNALVRMVGGKEHVNDVAKSLGAEDTLLYQKVSSERGAAPGLDNRTTPRDMAIMLQKIADNEAASEKSCGYMIDLMMTNELDWWLDAGLPENVYAANKAGWLYQVYGDAGIVEYDGRRYTVAILSKHGGATVDEGAVLIEDLSRIAWESQGG</sequence>
<protein>
    <submittedName>
        <fullName evidence="3">Beta-lactamase class A-like and penicillin binding proteins (PBPs) superfamily</fullName>
    </submittedName>
</protein>
<proteinExistence type="predicted"/>
<accession>A0A6J4PA87</accession>
<feature type="region of interest" description="Disordered" evidence="1">
    <location>
        <begin position="215"/>
        <end position="236"/>
    </location>
</feature>
<evidence type="ECO:0000259" key="2">
    <source>
        <dbReference type="Pfam" id="PF13354"/>
    </source>
</evidence>
<evidence type="ECO:0000313" key="3">
    <source>
        <dbReference type="EMBL" id="CAA9407838.1"/>
    </source>
</evidence>
<dbReference type="AlphaFoldDB" id="A0A6J4PA87"/>
<dbReference type="PANTHER" id="PTHR35333:SF3">
    <property type="entry name" value="BETA-LACTAMASE-TYPE TRANSPEPTIDASE FOLD CONTAINING PROTEIN"/>
    <property type="match status" value="1"/>
</dbReference>
<dbReference type="GO" id="GO:0046677">
    <property type="term" value="P:response to antibiotic"/>
    <property type="evidence" value="ECO:0007669"/>
    <property type="project" value="InterPro"/>
</dbReference>
<dbReference type="InterPro" id="IPR000871">
    <property type="entry name" value="Beta-lactam_class-A"/>
</dbReference>
<dbReference type="GO" id="GO:0008800">
    <property type="term" value="F:beta-lactamase activity"/>
    <property type="evidence" value="ECO:0007669"/>
    <property type="project" value="InterPro"/>
</dbReference>
<dbReference type="Pfam" id="PF13354">
    <property type="entry name" value="Beta-lactamase2"/>
    <property type="match status" value="1"/>
</dbReference>
<feature type="domain" description="Beta-lactamase class A catalytic" evidence="2">
    <location>
        <begin position="259"/>
        <end position="472"/>
    </location>
</feature>
<dbReference type="PRINTS" id="PR00118">
    <property type="entry name" value="BLACTAMASEA"/>
</dbReference>
<dbReference type="SUPFAM" id="SSF56601">
    <property type="entry name" value="beta-lactamase/transpeptidase-like"/>
    <property type="match status" value="1"/>
</dbReference>
<gene>
    <name evidence="3" type="ORF">AVDCRST_MAG03-1654</name>
</gene>